<dbReference type="RefSeq" id="WP_245749203.1">
    <property type="nucleotide sequence ID" value="NZ_FORA01000002.1"/>
</dbReference>
<feature type="domain" description="Methyltransferase" evidence="1">
    <location>
        <begin position="65"/>
        <end position="152"/>
    </location>
</feature>
<gene>
    <name evidence="2" type="ORF">SAMN04488095_2162</name>
</gene>
<evidence type="ECO:0000313" key="2">
    <source>
        <dbReference type="EMBL" id="SFJ08929.1"/>
    </source>
</evidence>
<dbReference type="InterPro" id="IPR041698">
    <property type="entry name" value="Methyltransf_25"/>
</dbReference>
<keyword evidence="2" id="KW-0808">Transferase</keyword>
<dbReference type="AlphaFoldDB" id="A0A1I3NID4"/>
<evidence type="ECO:0000313" key="3">
    <source>
        <dbReference type="Proteomes" id="UP000199110"/>
    </source>
</evidence>
<reference evidence="2 3" key="1">
    <citation type="submission" date="2016-10" db="EMBL/GenBank/DDBJ databases">
        <authorList>
            <person name="de Groot N.N."/>
        </authorList>
    </citation>
    <scope>NUCLEOTIDE SEQUENCE [LARGE SCALE GENOMIC DNA]</scope>
    <source>
        <strain evidence="2 3">DSM 19073</strain>
    </source>
</reference>
<dbReference type="GO" id="GO:0008168">
    <property type="term" value="F:methyltransferase activity"/>
    <property type="evidence" value="ECO:0007669"/>
    <property type="project" value="UniProtKB-KW"/>
</dbReference>
<proteinExistence type="predicted"/>
<dbReference type="Gene3D" id="3.40.50.150">
    <property type="entry name" value="Vaccinia Virus protein VP39"/>
    <property type="match status" value="1"/>
</dbReference>
<dbReference type="EMBL" id="FORA01000002">
    <property type="protein sequence ID" value="SFJ08929.1"/>
    <property type="molecule type" value="Genomic_DNA"/>
</dbReference>
<protein>
    <submittedName>
        <fullName evidence="2">Methyltransferase domain-containing protein</fullName>
    </submittedName>
</protein>
<organism evidence="2 3">
    <name type="scientific">Jannaschia pohangensis</name>
    <dbReference type="NCBI Taxonomy" id="390807"/>
    <lineage>
        <taxon>Bacteria</taxon>
        <taxon>Pseudomonadati</taxon>
        <taxon>Pseudomonadota</taxon>
        <taxon>Alphaproteobacteria</taxon>
        <taxon>Rhodobacterales</taxon>
        <taxon>Roseobacteraceae</taxon>
        <taxon>Jannaschia</taxon>
    </lineage>
</organism>
<name>A0A1I3NID4_9RHOB</name>
<dbReference type="SUPFAM" id="SSF53335">
    <property type="entry name" value="S-adenosyl-L-methionine-dependent methyltransferases"/>
    <property type="match status" value="1"/>
</dbReference>
<dbReference type="STRING" id="390807.SAMN04488095_2162"/>
<sequence>MRVDAASLELGCVAGILCGMATADQQIIGLYRRHAEAWARRRTRLGAEKLWLDRFLGHLPQSPSILDLGCGSGDPVARYFLACGATVTGVDTSPELLAIAAQTVADAEWHIADMRTLDLGTRFDGILAWNSFFHLTPEDQRRMFPIFRRHAATGAVLMFTSGTGHGEVIGQFEGEPLYHGSLDPAEYRALLDRNGFDVMRHVVEDPVCNQQTIWLARLRNAG</sequence>
<dbReference type="Pfam" id="PF13649">
    <property type="entry name" value="Methyltransf_25"/>
    <property type="match status" value="1"/>
</dbReference>
<dbReference type="GO" id="GO:0032259">
    <property type="term" value="P:methylation"/>
    <property type="evidence" value="ECO:0007669"/>
    <property type="project" value="UniProtKB-KW"/>
</dbReference>
<keyword evidence="2" id="KW-0489">Methyltransferase</keyword>
<dbReference type="InterPro" id="IPR029063">
    <property type="entry name" value="SAM-dependent_MTases_sf"/>
</dbReference>
<dbReference type="Proteomes" id="UP000199110">
    <property type="component" value="Unassembled WGS sequence"/>
</dbReference>
<accession>A0A1I3NID4</accession>
<dbReference type="CDD" id="cd02440">
    <property type="entry name" value="AdoMet_MTases"/>
    <property type="match status" value="1"/>
</dbReference>
<keyword evidence="3" id="KW-1185">Reference proteome</keyword>
<evidence type="ECO:0000259" key="1">
    <source>
        <dbReference type="Pfam" id="PF13649"/>
    </source>
</evidence>
<dbReference type="PANTHER" id="PTHR43464">
    <property type="entry name" value="METHYLTRANSFERASE"/>
    <property type="match status" value="1"/>
</dbReference>